<dbReference type="SUPFAM" id="SSF53254">
    <property type="entry name" value="Phosphoglycerate mutase-like"/>
    <property type="match status" value="1"/>
</dbReference>
<dbReference type="Pfam" id="PF00300">
    <property type="entry name" value="His_Phos_1"/>
    <property type="match status" value="1"/>
</dbReference>
<gene>
    <name evidence="1" type="ORF">KS407_15090</name>
</gene>
<dbReference type="EMBL" id="JAHQCR010000059">
    <property type="protein sequence ID" value="MBU9722741.1"/>
    <property type="molecule type" value="Genomic_DNA"/>
</dbReference>
<dbReference type="CDD" id="cd07067">
    <property type="entry name" value="HP_PGM_like"/>
    <property type="match status" value="1"/>
</dbReference>
<dbReference type="Proteomes" id="UP000790580">
    <property type="component" value="Unassembled WGS sequence"/>
</dbReference>
<sequence length="192" mass="21721">MTTIGLIRHGVTEWNSLGKAQGISDIPLNELGRKQALDIGIRLSKEEKWDMIFTSDLGRAVETAQIIGSKIDINTYNSDERIREINCGKLEGTTEEERVKLWGSDWRNLDLGMEKHDEVANRGIGFLQEIVKTYKGKRLLVISHGALIGLTLQQLLPEKYKKTKIDNTALTILNHSEGTWDCSLYNCTKHLK</sequence>
<comment type="caution">
    <text evidence="1">The sequence shown here is derived from an EMBL/GenBank/DDBJ whole genome shotgun (WGS) entry which is preliminary data.</text>
</comment>
<evidence type="ECO:0000313" key="1">
    <source>
        <dbReference type="EMBL" id="MBU9722741.1"/>
    </source>
</evidence>
<keyword evidence="2" id="KW-1185">Reference proteome</keyword>
<dbReference type="PANTHER" id="PTHR48100">
    <property type="entry name" value="BROAD-SPECIFICITY PHOSPHATASE YOR283W-RELATED"/>
    <property type="match status" value="1"/>
</dbReference>
<protein>
    <submittedName>
        <fullName evidence="1">Histidine phosphatase family protein</fullName>
    </submittedName>
</protein>
<reference evidence="1 2" key="1">
    <citation type="submission" date="2021-06" db="EMBL/GenBank/DDBJ databases">
        <title>Bacillus sp. RD4P76, an endophyte from a halophyte.</title>
        <authorList>
            <person name="Sun J.-Q."/>
        </authorList>
    </citation>
    <scope>NUCLEOTIDE SEQUENCE [LARGE SCALE GENOMIC DNA]</scope>
    <source>
        <strain evidence="1 2">JCM 17098</strain>
    </source>
</reference>
<evidence type="ECO:0000313" key="2">
    <source>
        <dbReference type="Proteomes" id="UP000790580"/>
    </source>
</evidence>
<dbReference type="Gene3D" id="3.40.50.1240">
    <property type="entry name" value="Phosphoglycerate mutase-like"/>
    <property type="match status" value="1"/>
</dbReference>
<name>A0ABS6JVW4_9BACI</name>
<organism evidence="1 2">
    <name type="scientific">Evansella alkalicola</name>
    <dbReference type="NCBI Taxonomy" id="745819"/>
    <lineage>
        <taxon>Bacteria</taxon>
        <taxon>Bacillati</taxon>
        <taxon>Bacillota</taxon>
        <taxon>Bacilli</taxon>
        <taxon>Bacillales</taxon>
        <taxon>Bacillaceae</taxon>
        <taxon>Evansella</taxon>
    </lineage>
</organism>
<dbReference type="RefSeq" id="WP_088076977.1">
    <property type="nucleotide sequence ID" value="NZ_JAHQCR010000059.1"/>
</dbReference>
<dbReference type="InterPro" id="IPR029033">
    <property type="entry name" value="His_PPase_superfam"/>
</dbReference>
<dbReference type="PANTHER" id="PTHR48100:SF1">
    <property type="entry name" value="HISTIDINE PHOSPHATASE FAMILY PROTEIN-RELATED"/>
    <property type="match status" value="1"/>
</dbReference>
<dbReference type="SMART" id="SM00855">
    <property type="entry name" value="PGAM"/>
    <property type="match status" value="1"/>
</dbReference>
<accession>A0ABS6JVW4</accession>
<dbReference type="InterPro" id="IPR013078">
    <property type="entry name" value="His_Pase_superF_clade-1"/>
</dbReference>
<proteinExistence type="predicted"/>
<dbReference type="InterPro" id="IPR050275">
    <property type="entry name" value="PGM_Phosphatase"/>
</dbReference>